<dbReference type="InterPro" id="IPR029045">
    <property type="entry name" value="ClpP/crotonase-like_dom_sf"/>
</dbReference>
<evidence type="ECO:0000256" key="4">
    <source>
        <dbReference type="ARBA" id="ARBA00022825"/>
    </source>
</evidence>
<dbReference type="Gene3D" id="2.30.42.10">
    <property type="match status" value="1"/>
</dbReference>
<proteinExistence type="inferred from homology"/>
<evidence type="ECO:0000313" key="10">
    <source>
        <dbReference type="EMBL" id="GAA5497406.1"/>
    </source>
</evidence>
<dbReference type="GO" id="GO:0008233">
    <property type="term" value="F:peptidase activity"/>
    <property type="evidence" value="ECO:0007669"/>
    <property type="project" value="UniProtKB-KW"/>
</dbReference>
<dbReference type="Pfam" id="PF17804">
    <property type="entry name" value="TSP_NTD"/>
    <property type="match status" value="1"/>
</dbReference>
<organism evidence="10 11">
    <name type="scientific">Rubritalea halochordaticola</name>
    <dbReference type="NCBI Taxonomy" id="714537"/>
    <lineage>
        <taxon>Bacteria</taxon>
        <taxon>Pseudomonadati</taxon>
        <taxon>Verrucomicrobiota</taxon>
        <taxon>Verrucomicrobiia</taxon>
        <taxon>Verrucomicrobiales</taxon>
        <taxon>Rubritaleaceae</taxon>
        <taxon>Rubritalea</taxon>
    </lineage>
</organism>
<dbReference type="SMART" id="SM00228">
    <property type="entry name" value="PDZ"/>
    <property type="match status" value="1"/>
</dbReference>
<dbReference type="CDD" id="cd07560">
    <property type="entry name" value="Peptidase_S41_CPP"/>
    <property type="match status" value="1"/>
</dbReference>
<accession>A0ABP9V8L0</accession>
<dbReference type="SUPFAM" id="SSF52096">
    <property type="entry name" value="ClpP/crotonase"/>
    <property type="match status" value="1"/>
</dbReference>
<feature type="signal peptide" evidence="8">
    <location>
        <begin position="1"/>
        <end position="25"/>
    </location>
</feature>
<comment type="caution">
    <text evidence="10">The sequence shown here is derived from an EMBL/GenBank/DDBJ whole genome shotgun (WGS) entry which is preliminary data.</text>
</comment>
<keyword evidence="4 5" id="KW-0720">Serine protease</keyword>
<dbReference type="SMART" id="SM00245">
    <property type="entry name" value="TSPc"/>
    <property type="match status" value="1"/>
</dbReference>
<dbReference type="Proteomes" id="UP001424741">
    <property type="component" value="Unassembled WGS sequence"/>
</dbReference>
<comment type="similarity">
    <text evidence="1 5">Belongs to the peptidase S41A family.</text>
</comment>
<dbReference type="EMBL" id="BAABRL010000014">
    <property type="protein sequence ID" value="GAA5497406.1"/>
    <property type="molecule type" value="Genomic_DNA"/>
</dbReference>
<dbReference type="InterPro" id="IPR020992">
    <property type="entry name" value="Tail_Prtase_C"/>
</dbReference>
<dbReference type="PROSITE" id="PS50106">
    <property type="entry name" value="PDZ"/>
    <property type="match status" value="1"/>
</dbReference>
<dbReference type="Pfam" id="PF17820">
    <property type="entry name" value="PDZ_6"/>
    <property type="match status" value="1"/>
</dbReference>
<evidence type="ECO:0000259" key="9">
    <source>
        <dbReference type="PROSITE" id="PS50106"/>
    </source>
</evidence>
<evidence type="ECO:0000256" key="2">
    <source>
        <dbReference type="ARBA" id="ARBA00022670"/>
    </source>
</evidence>
<evidence type="ECO:0000256" key="3">
    <source>
        <dbReference type="ARBA" id="ARBA00022801"/>
    </source>
</evidence>
<keyword evidence="11" id="KW-1185">Reference proteome</keyword>
<feature type="compositionally biased region" description="Basic and acidic residues" evidence="7">
    <location>
        <begin position="690"/>
        <end position="707"/>
    </location>
</feature>
<protein>
    <submittedName>
        <fullName evidence="10">Tail-specific protease</fullName>
    </submittedName>
</protein>
<evidence type="ECO:0000313" key="11">
    <source>
        <dbReference type="Proteomes" id="UP001424741"/>
    </source>
</evidence>
<evidence type="ECO:0000256" key="1">
    <source>
        <dbReference type="ARBA" id="ARBA00009179"/>
    </source>
</evidence>
<dbReference type="InterPro" id="IPR041489">
    <property type="entry name" value="PDZ_6"/>
</dbReference>
<dbReference type="Pfam" id="PF03572">
    <property type="entry name" value="Peptidase_S41"/>
    <property type="match status" value="1"/>
</dbReference>
<dbReference type="PANTHER" id="PTHR32060">
    <property type="entry name" value="TAIL-SPECIFIC PROTEASE"/>
    <property type="match status" value="1"/>
</dbReference>
<feature type="coiled-coil region" evidence="6">
    <location>
        <begin position="622"/>
        <end position="658"/>
    </location>
</feature>
<evidence type="ECO:0000256" key="5">
    <source>
        <dbReference type="RuleBase" id="RU004404"/>
    </source>
</evidence>
<evidence type="ECO:0000256" key="7">
    <source>
        <dbReference type="SAM" id="MobiDB-lite"/>
    </source>
</evidence>
<evidence type="ECO:0000256" key="6">
    <source>
        <dbReference type="SAM" id="Coils"/>
    </source>
</evidence>
<dbReference type="GO" id="GO:0006508">
    <property type="term" value="P:proteolysis"/>
    <property type="evidence" value="ECO:0007669"/>
    <property type="project" value="UniProtKB-KW"/>
</dbReference>
<feature type="domain" description="PDZ" evidence="9">
    <location>
        <begin position="249"/>
        <end position="328"/>
    </location>
</feature>
<gene>
    <name evidence="10" type="primary">prc</name>
    <name evidence="10" type="ORF">Rhal01_03602</name>
</gene>
<name>A0ABP9V8L0_9BACT</name>
<keyword evidence="2 5" id="KW-0645">Protease</keyword>
<dbReference type="Pfam" id="PF11818">
    <property type="entry name" value="DUF3340"/>
    <property type="match status" value="1"/>
</dbReference>
<keyword evidence="8" id="KW-0732">Signal</keyword>
<dbReference type="SUPFAM" id="SSF50156">
    <property type="entry name" value="PDZ domain-like"/>
    <property type="match status" value="1"/>
</dbReference>
<reference evidence="10 11" key="1">
    <citation type="submission" date="2024-02" db="EMBL/GenBank/DDBJ databases">
        <title>Rubritalea halochordaticola NBRC 107102.</title>
        <authorList>
            <person name="Ichikawa N."/>
            <person name="Katano-Makiyama Y."/>
            <person name="Hidaka K."/>
        </authorList>
    </citation>
    <scope>NUCLEOTIDE SEQUENCE [LARGE SCALE GENOMIC DNA]</scope>
    <source>
        <strain evidence="10 11">NBRC 107102</strain>
    </source>
</reference>
<dbReference type="CDD" id="cd06782">
    <property type="entry name" value="cpPDZ_CPP-like"/>
    <property type="match status" value="1"/>
</dbReference>
<evidence type="ECO:0000256" key="8">
    <source>
        <dbReference type="SAM" id="SignalP"/>
    </source>
</evidence>
<dbReference type="Gene3D" id="3.90.226.10">
    <property type="entry name" value="2-enoyl-CoA Hydratase, Chain A, domain 1"/>
    <property type="match status" value="1"/>
</dbReference>
<dbReference type="InterPro" id="IPR001478">
    <property type="entry name" value="PDZ"/>
</dbReference>
<dbReference type="InterPro" id="IPR004447">
    <property type="entry name" value="Peptidase_S41A"/>
</dbReference>
<dbReference type="InterPro" id="IPR040573">
    <property type="entry name" value="TSP_N"/>
</dbReference>
<keyword evidence="3 5" id="KW-0378">Hydrolase</keyword>
<feature type="region of interest" description="Disordered" evidence="7">
    <location>
        <begin position="690"/>
        <end position="726"/>
    </location>
</feature>
<feature type="chain" id="PRO_5047358868" evidence="8">
    <location>
        <begin position="26"/>
        <end position="751"/>
    </location>
</feature>
<dbReference type="InterPro" id="IPR005151">
    <property type="entry name" value="Tail-specific_protease"/>
</dbReference>
<keyword evidence="6" id="KW-0175">Coiled coil</keyword>
<sequence>MIMKVRKSIRNVLLGGLAMASTATALQAEEATDFNQVGKQMSIMLQNRHYDRMPFDDELSQRILKLYLNDLDYGKLFFTQEDVDMLAKKYGYELDDLMIKAKSMDVAAEVYELYQKRVHERIAYANDLLKKGKFNVDSDATMKRARRDMDEPTLKGWPADKKASDELWTKVIEEAYLSEVLRRKTIETRAKEQGKDNPLKDEKPINEKLALRYERILHAADEVDSEDIADYLLSAVAKAYGPHTDYFSAREMDRFMSGMNNGFVGIGALLQAEDDGATKIMGVVVGGPADKGGELKLNDRIIAVDPLNSGEMVDIMFMKIDKVVDMIRGKEGTSVRLKVEPADGGEPKFIVIERGKVEMKDEFAKGQIIESKKEDGVAQRIGVITLPSFYADFKTGEVRCSEDVRVLLERMNEEEVDGLILDLRGNGGGSLDEVRRMTGFFTGAGPVVQVKDYLGRIDMKSSFQKAIFDKPMVCLIDKASASASEILAGALQDYNRAVIIGTSSTFGKGTVQQPMDISRMMPFFAKRDRAGYLKPTIQKFYRVSGSSTQKKGVEADIVLPNIMDALEIGEDKLYYPLAHDVIRKAPGYTPEPREGLFIANLKGGSVKRLAENKDFQYIVEDVNRMKERIEKNEVSLNLKEREKELAEVETRTKERNKERIERFAKMEKQDKSLYTFYRLNLDDVEAKELQKIDPTKDDDSYMRRSEDEDKDLDTTPEWPTRMDPVKRESMSILSDLIELTTRAKMAGVKNE</sequence>
<dbReference type="NCBIfam" id="TIGR00225">
    <property type="entry name" value="prc"/>
    <property type="match status" value="1"/>
</dbReference>
<dbReference type="InterPro" id="IPR036034">
    <property type="entry name" value="PDZ_sf"/>
</dbReference>
<dbReference type="PANTHER" id="PTHR32060:SF22">
    <property type="entry name" value="CARBOXYL-TERMINAL-PROCESSING PEPTIDASE 3, CHLOROPLASTIC"/>
    <property type="match status" value="1"/>
</dbReference>